<accession>A0ACB7T9Q1</accession>
<dbReference type="Proteomes" id="UP000821845">
    <property type="component" value="Chromosome 10"/>
</dbReference>
<evidence type="ECO:0000313" key="2">
    <source>
        <dbReference type="Proteomes" id="UP000821845"/>
    </source>
</evidence>
<sequence length="296" mass="32661">MDGQIHTGHTRRLLRHLLDPTKNKAIHRGTMHKIRHTYAKDEEEILAELCGMYAPQNPAIQHETLFYRLYETIFCRVHGTPIVVLSVTMGITKFRTPYAFGSRKRQIKLVRMARLGHARMRADSRIDASGGAASASSLQDNDCINAYRDVETATPSAQDSVVTSEAGVGAFVLKCAWCIALANRSDYGPEQCDCVTCEELAAEDSERVAVQQKLGTVPATERKFQMMPEPEDTTATTEGEKYFLVQGDALSNLLSKTPCPRCLATGVKFQGGTQLGLAKKLQLVQLIVEADKETVS</sequence>
<evidence type="ECO:0000313" key="1">
    <source>
        <dbReference type="EMBL" id="KAH6943673.1"/>
    </source>
</evidence>
<dbReference type="EMBL" id="CM023490">
    <property type="protein sequence ID" value="KAH6943673.1"/>
    <property type="molecule type" value="Genomic_DNA"/>
</dbReference>
<protein>
    <submittedName>
        <fullName evidence="1">Uncharacterized protein</fullName>
    </submittedName>
</protein>
<comment type="caution">
    <text evidence="1">The sequence shown here is derived from an EMBL/GenBank/DDBJ whole genome shotgun (WGS) entry which is preliminary data.</text>
</comment>
<name>A0ACB7T9Q1_HYAAI</name>
<proteinExistence type="predicted"/>
<organism evidence="1 2">
    <name type="scientific">Hyalomma asiaticum</name>
    <name type="common">Tick</name>
    <dbReference type="NCBI Taxonomy" id="266040"/>
    <lineage>
        <taxon>Eukaryota</taxon>
        <taxon>Metazoa</taxon>
        <taxon>Ecdysozoa</taxon>
        <taxon>Arthropoda</taxon>
        <taxon>Chelicerata</taxon>
        <taxon>Arachnida</taxon>
        <taxon>Acari</taxon>
        <taxon>Parasitiformes</taxon>
        <taxon>Ixodida</taxon>
        <taxon>Ixodoidea</taxon>
        <taxon>Ixodidae</taxon>
        <taxon>Hyalomminae</taxon>
        <taxon>Hyalomma</taxon>
    </lineage>
</organism>
<reference evidence="1" key="1">
    <citation type="submission" date="2020-05" db="EMBL/GenBank/DDBJ databases">
        <title>Large-scale comparative analyses of tick genomes elucidate their genetic diversity and vector capacities.</title>
        <authorList>
            <person name="Jia N."/>
            <person name="Wang J."/>
            <person name="Shi W."/>
            <person name="Du L."/>
            <person name="Sun Y."/>
            <person name="Zhan W."/>
            <person name="Jiang J."/>
            <person name="Wang Q."/>
            <person name="Zhang B."/>
            <person name="Ji P."/>
            <person name="Sakyi L.B."/>
            <person name="Cui X."/>
            <person name="Yuan T."/>
            <person name="Jiang B."/>
            <person name="Yang W."/>
            <person name="Lam T.T.-Y."/>
            <person name="Chang Q."/>
            <person name="Ding S."/>
            <person name="Wang X."/>
            <person name="Zhu J."/>
            <person name="Ruan X."/>
            <person name="Zhao L."/>
            <person name="Wei J."/>
            <person name="Que T."/>
            <person name="Du C."/>
            <person name="Cheng J."/>
            <person name="Dai P."/>
            <person name="Han X."/>
            <person name="Huang E."/>
            <person name="Gao Y."/>
            <person name="Liu J."/>
            <person name="Shao H."/>
            <person name="Ye R."/>
            <person name="Li L."/>
            <person name="Wei W."/>
            <person name="Wang X."/>
            <person name="Wang C."/>
            <person name="Yang T."/>
            <person name="Huo Q."/>
            <person name="Li W."/>
            <person name="Guo W."/>
            <person name="Chen H."/>
            <person name="Zhou L."/>
            <person name="Ni X."/>
            <person name="Tian J."/>
            <person name="Zhou Y."/>
            <person name="Sheng Y."/>
            <person name="Liu T."/>
            <person name="Pan Y."/>
            <person name="Xia L."/>
            <person name="Li J."/>
            <person name="Zhao F."/>
            <person name="Cao W."/>
        </authorList>
    </citation>
    <scope>NUCLEOTIDE SEQUENCE</scope>
    <source>
        <strain evidence="1">Hyas-2018</strain>
    </source>
</reference>
<gene>
    <name evidence="1" type="ORF">HPB50_025065</name>
</gene>
<keyword evidence="2" id="KW-1185">Reference proteome</keyword>